<dbReference type="Proteomes" id="UP000051160">
    <property type="component" value="Unassembled WGS sequence"/>
</dbReference>
<dbReference type="Pfam" id="PF12804">
    <property type="entry name" value="NTP_transf_3"/>
    <property type="match status" value="1"/>
</dbReference>
<dbReference type="SUPFAM" id="SSF53448">
    <property type="entry name" value="Nucleotide-diphospho-sugar transferases"/>
    <property type="match status" value="1"/>
</dbReference>
<feature type="domain" description="MobA-like NTP transferase" evidence="8">
    <location>
        <begin position="3"/>
        <end position="121"/>
    </location>
</feature>
<evidence type="ECO:0000313" key="10">
    <source>
        <dbReference type="Proteomes" id="UP000051160"/>
    </source>
</evidence>
<keyword evidence="6" id="KW-0342">GTP-binding</keyword>
<dbReference type="GO" id="GO:0005525">
    <property type="term" value="F:GTP binding"/>
    <property type="evidence" value="ECO:0007669"/>
    <property type="project" value="UniProtKB-KW"/>
</dbReference>
<evidence type="ECO:0000256" key="7">
    <source>
        <dbReference type="ARBA" id="ARBA00023150"/>
    </source>
</evidence>
<keyword evidence="4" id="KW-0547">Nucleotide-binding</keyword>
<keyword evidence="7" id="KW-0501">Molybdenum cofactor biosynthesis</keyword>
<comment type="caution">
    <text evidence="9">The sequence shown here is derived from an EMBL/GenBank/DDBJ whole genome shotgun (WGS) entry which is preliminary data.</text>
</comment>
<organism evidence="9 10">
    <name type="scientific">Secundilactobacillus odoratitofui DSM 19909 = JCM 15043</name>
    <dbReference type="NCBI Taxonomy" id="1423776"/>
    <lineage>
        <taxon>Bacteria</taxon>
        <taxon>Bacillati</taxon>
        <taxon>Bacillota</taxon>
        <taxon>Bacilli</taxon>
        <taxon>Lactobacillales</taxon>
        <taxon>Lactobacillaceae</taxon>
        <taxon>Secundilactobacillus</taxon>
    </lineage>
</organism>
<evidence type="ECO:0000256" key="1">
    <source>
        <dbReference type="ARBA" id="ARBA00022490"/>
    </source>
</evidence>
<dbReference type="OrthoDB" id="9788394at2"/>
<evidence type="ECO:0000313" key="9">
    <source>
        <dbReference type="EMBL" id="KRK97758.1"/>
    </source>
</evidence>
<dbReference type="PANTHER" id="PTHR19136">
    <property type="entry name" value="MOLYBDENUM COFACTOR GUANYLYLTRANSFERASE"/>
    <property type="match status" value="1"/>
</dbReference>
<proteinExistence type="predicted"/>
<keyword evidence="3" id="KW-0479">Metal-binding</keyword>
<protein>
    <submittedName>
        <fullName evidence="9">Molybdopterin-guanine dinucleotide biosynthesis protein A family protein</fullName>
    </submittedName>
</protein>
<dbReference type="PATRIC" id="fig|1423776.4.peg.733"/>
<evidence type="ECO:0000256" key="2">
    <source>
        <dbReference type="ARBA" id="ARBA00022679"/>
    </source>
</evidence>
<dbReference type="RefSeq" id="WP_056947561.1">
    <property type="nucleotide sequence ID" value="NZ_AZEE01000028.1"/>
</dbReference>
<dbReference type="EMBL" id="AZEE01000028">
    <property type="protein sequence ID" value="KRK97758.1"/>
    <property type="molecule type" value="Genomic_DNA"/>
</dbReference>
<dbReference type="GO" id="GO:0006777">
    <property type="term" value="P:Mo-molybdopterin cofactor biosynthetic process"/>
    <property type="evidence" value="ECO:0007669"/>
    <property type="project" value="UniProtKB-KW"/>
</dbReference>
<sequence>MIGVVLAGGGSRRFGQDKALYQFPNQSVNNAQLAVDKLTILCDEVLVSASSRNVDALTEQFVHSANINVIVDQPPFVQNGPLSGLYAVACRFDQPQDFLTLAVDYPLVSVDVLSTLANHANCYARTPVADHYTLAHMTLDHAQLRDFLLLDDYRLSYFITEVQRCNPIAFANAELFINYNTPEVTRHAD</sequence>
<keyword evidence="5" id="KW-0460">Magnesium</keyword>
<evidence type="ECO:0000256" key="6">
    <source>
        <dbReference type="ARBA" id="ARBA00023134"/>
    </source>
</evidence>
<gene>
    <name evidence="9" type="ORF">FD04_GL000728</name>
</gene>
<evidence type="ECO:0000256" key="4">
    <source>
        <dbReference type="ARBA" id="ARBA00022741"/>
    </source>
</evidence>
<reference evidence="9 10" key="1">
    <citation type="journal article" date="2015" name="Genome Announc.">
        <title>Expanding the biotechnology potential of lactobacilli through comparative genomics of 213 strains and associated genera.</title>
        <authorList>
            <person name="Sun Z."/>
            <person name="Harris H.M."/>
            <person name="McCann A."/>
            <person name="Guo C."/>
            <person name="Argimon S."/>
            <person name="Zhang W."/>
            <person name="Yang X."/>
            <person name="Jeffery I.B."/>
            <person name="Cooney J.C."/>
            <person name="Kagawa T.F."/>
            <person name="Liu W."/>
            <person name="Song Y."/>
            <person name="Salvetti E."/>
            <person name="Wrobel A."/>
            <person name="Rasinkangas P."/>
            <person name="Parkhill J."/>
            <person name="Rea M.C."/>
            <person name="O'Sullivan O."/>
            <person name="Ritari J."/>
            <person name="Douillard F.P."/>
            <person name="Paul Ross R."/>
            <person name="Yang R."/>
            <person name="Briner A.E."/>
            <person name="Felis G.E."/>
            <person name="de Vos W.M."/>
            <person name="Barrangou R."/>
            <person name="Klaenhammer T.R."/>
            <person name="Caufield P.W."/>
            <person name="Cui Y."/>
            <person name="Zhang H."/>
            <person name="O'Toole P.W."/>
        </authorList>
    </citation>
    <scope>NUCLEOTIDE SEQUENCE [LARGE SCALE GENOMIC DNA]</scope>
    <source>
        <strain evidence="9 10">DSM 19909</strain>
    </source>
</reference>
<dbReference type="GO" id="GO:0046872">
    <property type="term" value="F:metal ion binding"/>
    <property type="evidence" value="ECO:0007669"/>
    <property type="project" value="UniProtKB-KW"/>
</dbReference>
<dbReference type="CDD" id="cd02503">
    <property type="entry name" value="MobA"/>
    <property type="match status" value="1"/>
</dbReference>
<keyword evidence="1" id="KW-0963">Cytoplasm</keyword>
<keyword evidence="2" id="KW-0808">Transferase</keyword>
<name>A0A0R1LPJ2_9LACO</name>
<keyword evidence="10" id="KW-1185">Reference proteome</keyword>
<dbReference type="PANTHER" id="PTHR19136:SF81">
    <property type="entry name" value="MOLYBDENUM COFACTOR GUANYLYLTRANSFERASE"/>
    <property type="match status" value="1"/>
</dbReference>
<dbReference type="GO" id="GO:0016779">
    <property type="term" value="F:nucleotidyltransferase activity"/>
    <property type="evidence" value="ECO:0007669"/>
    <property type="project" value="UniProtKB-ARBA"/>
</dbReference>
<evidence type="ECO:0000256" key="3">
    <source>
        <dbReference type="ARBA" id="ARBA00022723"/>
    </source>
</evidence>
<dbReference type="STRING" id="1423776.FD04_GL000728"/>
<dbReference type="AlphaFoldDB" id="A0A0R1LPJ2"/>
<dbReference type="InterPro" id="IPR025877">
    <property type="entry name" value="MobA-like_NTP_Trfase"/>
</dbReference>
<dbReference type="Gene3D" id="3.90.550.10">
    <property type="entry name" value="Spore Coat Polysaccharide Biosynthesis Protein SpsA, Chain A"/>
    <property type="match status" value="1"/>
</dbReference>
<evidence type="ECO:0000259" key="8">
    <source>
        <dbReference type="Pfam" id="PF12804"/>
    </source>
</evidence>
<accession>A0A0R1LPJ2</accession>
<dbReference type="InterPro" id="IPR013482">
    <property type="entry name" value="Molybde_CF_guanTrfase"/>
</dbReference>
<dbReference type="InterPro" id="IPR029044">
    <property type="entry name" value="Nucleotide-diphossugar_trans"/>
</dbReference>
<evidence type="ECO:0000256" key="5">
    <source>
        <dbReference type="ARBA" id="ARBA00022842"/>
    </source>
</evidence>